<dbReference type="EMBL" id="JAJAPW010000013">
    <property type="protein sequence ID" value="MCB4800282.1"/>
    <property type="molecule type" value="Genomic_DNA"/>
</dbReference>
<evidence type="ECO:0000313" key="4">
    <source>
        <dbReference type="Proteomes" id="UP001139199"/>
    </source>
</evidence>
<dbReference type="AlphaFoldDB" id="A0A9X1I4Y3"/>
<feature type="coiled-coil region" evidence="1">
    <location>
        <begin position="50"/>
        <end position="84"/>
    </location>
</feature>
<dbReference type="Proteomes" id="UP001139199">
    <property type="component" value="Unassembled WGS sequence"/>
</dbReference>
<organism evidence="3 4">
    <name type="scientific">Neotamlana laminarinivorans</name>
    <dbReference type="NCBI Taxonomy" id="2883124"/>
    <lineage>
        <taxon>Bacteria</taxon>
        <taxon>Pseudomonadati</taxon>
        <taxon>Bacteroidota</taxon>
        <taxon>Flavobacteriia</taxon>
        <taxon>Flavobacteriales</taxon>
        <taxon>Flavobacteriaceae</taxon>
        <taxon>Neotamlana</taxon>
    </lineage>
</organism>
<gene>
    <name evidence="3" type="ORF">LG649_15630</name>
</gene>
<evidence type="ECO:0000256" key="1">
    <source>
        <dbReference type="SAM" id="Coils"/>
    </source>
</evidence>
<reference evidence="3" key="1">
    <citation type="submission" date="2021-10" db="EMBL/GenBank/DDBJ databases">
        <title>Tamlana sargassums sp. nov., and Tamlana laminarinivorans sp. nov., two new bacteria isolated from the brown alga.</title>
        <authorList>
            <person name="Li J."/>
        </authorList>
    </citation>
    <scope>NUCLEOTIDE SEQUENCE</scope>
    <source>
        <strain evidence="3">PT2-4</strain>
    </source>
</reference>
<name>A0A9X1I4Y3_9FLAO</name>
<sequence length="336" mass="38668">MRNITIILLILSSGLLHSQQNQKIVLEQISVLSKKNDSLQNQQSKTDFEIEKLNSNNKELSDTVTQLQTKISSIEEQRNTDKNNTKIGAYILLFGLFLEVLGVIFLSSDSLSKETRKIRPVKVEYTISNSGGNRTLELEIITLQIIGTIFLVLGFAFQFIGTLLVLTSDLLINTLGITAILIGIFVFSAIVVKYIGKENIFKKLKTTFKNFKGIIKFRLERKYHKRKKIVCESCYKTLPISKATIEYLRPVKMDDLNSPRHFHIGHEKCIDPIFEINRQHPNARFNIISKPLSDFLENDFEEIKELLNVTTEKRGDWDTEFKQTVARITEIEKYYS</sequence>
<keyword evidence="1" id="KW-0175">Coiled coil</keyword>
<keyword evidence="2" id="KW-0812">Transmembrane</keyword>
<feature type="transmembrane region" description="Helical" evidence="2">
    <location>
        <begin position="170"/>
        <end position="195"/>
    </location>
</feature>
<keyword evidence="4" id="KW-1185">Reference proteome</keyword>
<accession>A0A9X1I4Y3</accession>
<feature type="transmembrane region" description="Helical" evidence="2">
    <location>
        <begin position="87"/>
        <end position="107"/>
    </location>
</feature>
<proteinExistence type="predicted"/>
<keyword evidence="2" id="KW-0472">Membrane</keyword>
<evidence type="ECO:0000256" key="2">
    <source>
        <dbReference type="SAM" id="Phobius"/>
    </source>
</evidence>
<evidence type="ECO:0000313" key="3">
    <source>
        <dbReference type="EMBL" id="MCB4800282.1"/>
    </source>
</evidence>
<protein>
    <submittedName>
        <fullName evidence="3">Uncharacterized protein</fullName>
    </submittedName>
</protein>
<feature type="transmembrane region" description="Helical" evidence="2">
    <location>
        <begin position="140"/>
        <end position="164"/>
    </location>
</feature>
<comment type="caution">
    <text evidence="3">The sequence shown here is derived from an EMBL/GenBank/DDBJ whole genome shotgun (WGS) entry which is preliminary data.</text>
</comment>
<dbReference type="RefSeq" id="WP_226544757.1">
    <property type="nucleotide sequence ID" value="NZ_JAJAPW010000013.1"/>
</dbReference>
<keyword evidence="2" id="KW-1133">Transmembrane helix</keyword>